<dbReference type="GO" id="GO:0009279">
    <property type="term" value="C:cell outer membrane"/>
    <property type="evidence" value="ECO:0007669"/>
    <property type="project" value="UniProtKB-SubCell"/>
</dbReference>
<keyword evidence="4" id="KW-0732">Signal</keyword>
<dbReference type="Pfam" id="PF07715">
    <property type="entry name" value="Plug"/>
    <property type="match status" value="1"/>
</dbReference>
<dbReference type="RefSeq" id="WP_282590940.1">
    <property type="nucleotide sequence ID" value="NZ_JAPAAF010000006.1"/>
</dbReference>
<reference evidence="6" key="1">
    <citation type="submission" date="2022-10" db="EMBL/GenBank/DDBJ databases">
        <title>Gaoshiqiia sediminis gen. nov., sp. nov., isolated from coastal sediment.</title>
        <authorList>
            <person name="Yu W.X."/>
            <person name="Mu D.S."/>
            <person name="Du J.Z."/>
            <person name="Liang Y.Q."/>
        </authorList>
    </citation>
    <scope>NUCLEOTIDE SEQUENCE</scope>
    <source>
        <strain evidence="6">A06</strain>
    </source>
</reference>
<dbReference type="Pfam" id="PF13715">
    <property type="entry name" value="CarbopepD_reg_2"/>
    <property type="match status" value="1"/>
</dbReference>
<gene>
    <name evidence="6" type="ORF">N2K84_06320</name>
</gene>
<evidence type="ECO:0000256" key="1">
    <source>
        <dbReference type="ARBA" id="ARBA00004442"/>
    </source>
</evidence>
<sequence>MKKRGLFILAIFCLFAFSMYAQTKYTISGYVKDEKTGEELIGATIFIRELQTVGTVTNAYGFYSITTTEGDYTVTAQFIGYEPQSVTIALRKNSKSNFTLNENVNELEEVVVSAERQDENITKIQMGVEKINVKTIEKIPVLFGEKDILKAIQLMPGVKAAGEGNSGFYVRGGAADQNLILLDEATVYNASHLLGFFSVFNSDALKDVTLYKGSQPSEYGGRLSSVLDIKMQEGSNQKFGVEGGIGLISSRLKIDGPIEKDKGSFTISGRRTYADLFLKLSKYSSVNQSKLYFYDLNAKANYHINKKNRILISGYFGRDVLGFEDRIGVDWGNITGTLRWNHLINDKIFANTSVIFSNYDYNIHTDFGSTEGDIISRIQNYNIKQDFQFFKNSKNKYKFGFNSIYHNIIPGVITAETDYSISELDLPHKYAWENAVYISHEYKPDNLLGIEYGIRLSSFSTLGPGEFYSYNSSGETTYITTYGSGEFVKTYLNIEPRLAIKYIINTKSSFKAMYGRNTQNLHLISNSTSGNPTDLWIPSSNNVKPEIADQFSLGYFRNSKNNTYEFSTEIYYKYLQNQIDYKDGAELRFNESVESQLLFGMGRAYGMEFSLRKKYGKLNGWIGYTLARTEKKIDEINNGEYYPSKQDRTHDISIVGIYDLSKKITLSASWVYYTGNAVTFPSGKYEVAGQVVNYYTERNGYRMPAYHRLDLGMTLQRKKTEKFESSWNFSLYNAYGRENAYSITFQEDPSDPLKTQAVQTTLFRWIPSITYNFKF</sequence>
<dbReference type="Proteomes" id="UP001163821">
    <property type="component" value="Unassembled WGS sequence"/>
</dbReference>
<keyword evidence="3" id="KW-0998">Cell outer membrane</keyword>
<proteinExistence type="predicted"/>
<dbReference type="EMBL" id="JAPAAF010000006">
    <property type="protein sequence ID" value="MCW0482337.1"/>
    <property type="molecule type" value="Genomic_DNA"/>
</dbReference>
<dbReference type="Gene3D" id="2.170.130.10">
    <property type="entry name" value="TonB-dependent receptor, plug domain"/>
    <property type="match status" value="1"/>
</dbReference>
<name>A0AA41YCB1_9BACT</name>
<dbReference type="InterPro" id="IPR036942">
    <property type="entry name" value="Beta-barrel_TonB_sf"/>
</dbReference>
<evidence type="ECO:0000313" key="6">
    <source>
        <dbReference type="EMBL" id="MCW0482337.1"/>
    </source>
</evidence>
<dbReference type="AlphaFoldDB" id="A0AA41YCB1"/>
<feature type="signal peptide" evidence="4">
    <location>
        <begin position="1"/>
        <end position="21"/>
    </location>
</feature>
<protein>
    <submittedName>
        <fullName evidence="6">TonB-dependent receptor</fullName>
    </submittedName>
</protein>
<keyword evidence="7" id="KW-1185">Reference proteome</keyword>
<dbReference type="InterPro" id="IPR008969">
    <property type="entry name" value="CarboxyPept-like_regulatory"/>
</dbReference>
<evidence type="ECO:0000256" key="2">
    <source>
        <dbReference type="ARBA" id="ARBA00023136"/>
    </source>
</evidence>
<keyword evidence="6" id="KW-0675">Receptor</keyword>
<dbReference type="SUPFAM" id="SSF49464">
    <property type="entry name" value="Carboxypeptidase regulatory domain-like"/>
    <property type="match status" value="1"/>
</dbReference>
<keyword evidence="2" id="KW-0472">Membrane</keyword>
<feature type="domain" description="TonB-dependent receptor plug" evidence="5">
    <location>
        <begin position="133"/>
        <end position="222"/>
    </location>
</feature>
<evidence type="ECO:0000313" key="7">
    <source>
        <dbReference type="Proteomes" id="UP001163821"/>
    </source>
</evidence>
<organism evidence="6 7">
    <name type="scientific">Gaoshiqia sediminis</name>
    <dbReference type="NCBI Taxonomy" id="2986998"/>
    <lineage>
        <taxon>Bacteria</taxon>
        <taxon>Pseudomonadati</taxon>
        <taxon>Bacteroidota</taxon>
        <taxon>Bacteroidia</taxon>
        <taxon>Marinilabiliales</taxon>
        <taxon>Prolixibacteraceae</taxon>
        <taxon>Gaoshiqia</taxon>
    </lineage>
</organism>
<comment type="caution">
    <text evidence="6">The sequence shown here is derived from an EMBL/GenBank/DDBJ whole genome shotgun (WGS) entry which is preliminary data.</text>
</comment>
<feature type="chain" id="PRO_5041231176" evidence="4">
    <location>
        <begin position="22"/>
        <end position="775"/>
    </location>
</feature>
<dbReference type="InterPro" id="IPR037066">
    <property type="entry name" value="Plug_dom_sf"/>
</dbReference>
<comment type="subcellular location">
    <subcellularLocation>
        <location evidence="1">Cell outer membrane</location>
    </subcellularLocation>
</comment>
<accession>A0AA41YCB1</accession>
<dbReference type="SUPFAM" id="SSF56935">
    <property type="entry name" value="Porins"/>
    <property type="match status" value="1"/>
</dbReference>
<evidence type="ECO:0000259" key="5">
    <source>
        <dbReference type="Pfam" id="PF07715"/>
    </source>
</evidence>
<dbReference type="InterPro" id="IPR012910">
    <property type="entry name" value="Plug_dom"/>
</dbReference>
<dbReference type="Gene3D" id="2.40.170.20">
    <property type="entry name" value="TonB-dependent receptor, beta-barrel domain"/>
    <property type="match status" value="1"/>
</dbReference>
<dbReference type="Gene3D" id="2.60.40.1120">
    <property type="entry name" value="Carboxypeptidase-like, regulatory domain"/>
    <property type="match status" value="1"/>
</dbReference>
<evidence type="ECO:0000256" key="4">
    <source>
        <dbReference type="SAM" id="SignalP"/>
    </source>
</evidence>
<evidence type="ECO:0000256" key="3">
    <source>
        <dbReference type="ARBA" id="ARBA00023237"/>
    </source>
</evidence>